<accession>A0ACC2K6S4</accession>
<gene>
    <name evidence="1" type="ORF">MRB53_036074</name>
</gene>
<comment type="caution">
    <text evidence="1">The sequence shown here is derived from an EMBL/GenBank/DDBJ whole genome shotgun (WGS) entry which is preliminary data.</text>
</comment>
<organism evidence="1 2">
    <name type="scientific">Persea americana</name>
    <name type="common">Avocado</name>
    <dbReference type="NCBI Taxonomy" id="3435"/>
    <lineage>
        <taxon>Eukaryota</taxon>
        <taxon>Viridiplantae</taxon>
        <taxon>Streptophyta</taxon>
        <taxon>Embryophyta</taxon>
        <taxon>Tracheophyta</taxon>
        <taxon>Spermatophyta</taxon>
        <taxon>Magnoliopsida</taxon>
        <taxon>Magnoliidae</taxon>
        <taxon>Laurales</taxon>
        <taxon>Lauraceae</taxon>
        <taxon>Persea</taxon>
    </lineage>
</organism>
<sequence length="205" mass="22580">MSAEAVTPNPIREKPGLKNPQTKWRTMTQERIYGQRLLDAIKSTKDASQPSKLAPSRAIKEAADSALALTAKGQTRWSRAILSRRRLNRKLSIKAVAKIRRRSGTRFGNKSDPIRTQLQLQLQKQKRKEEEEGGEKVGERLRVLSRLVPGGKKLSTPTLLEEAADYVAALQLQVKAMRKLADLLSATSISSSSSSSSSTSNSNVS</sequence>
<reference evidence="1 2" key="1">
    <citation type="journal article" date="2022" name="Hortic Res">
        <title>A haplotype resolved chromosomal level avocado genome allows analysis of novel avocado genes.</title>
        <authorList>
            <person name="Nath O."/>
            <person name="Fletcher S.J."/>
            <person name="Hayward A."/>
            <person name="Shaw L.M."/>
            <person name="Masouleh A.K."/>
            <person name="Furtado A."/>
            <person name="Henry R.J."/>
            <person name="Mitter N."/>
        </authorList>
    </citation>
    <scope>NUCLEOTIDE SEQUENCE [LARGE SCALE GENOMIC DNA]</scope>
    <source>
        <strain evidence="2">cv. Hass</strain>
    </source>
</reference>
<name>A0ACC2K6S4_PERAE</name>
<protein>
    <submittedName>
        <fullName evidence="1">Uncharacterized protein</fullName>
    </submittedName>
</protein>
<proteinExistence type="predicted"/>
<keyword evidence="2" id="KW-1185">Reference proteome</keyword>
<evidence type="ECO:0000313" key="1">
    <source>
        <dbReference type="EMBL" id="KAJ8616702.1"/>
    </source>
</evidence>
<dbReference type="Proteomes" id="UP001234297">
    <property type="component" value="Chromosome 12"/>
</dbReference>
<evidence type="ECO:0000313" key="2">
    <source>
        <dbReference type="Proteomes" id="UP001234297"/>
    </source>
</evidence>
<dbReference type="EMBL" id="CM056820">
    <property type="protein sequence ID" value="KAJ8616702.1"/>
    <property type="molecule type" value="Genomic_DNA"/>
</dbReference>